<dbReference type="KEGG" id="tko:TK1358"/>
<proteinExistence type="predicted"/>
<accession>Q5JGW4</accession>
<evidence type="ECO:0000313" key="1">
    <source>
        <dbReference type="EMBL" id="BAD85547.1"/>
    </source>
</evidence>
<name>Q5JGW4_THEKO</name>
<reference evidence="1 2" key="1">
    <citation type="journal article" date="2005" name="Genome Res.">
        <title>Complete genome sequence of the hyperthermophilic archaeon Thermococcus kodakaraensis KOD1 and comparison with Pyrococcus genomes.</title>
        <authorList>
            <person name="Fukui T."/>
            <person name="Atomi H."/>
            <person name="Kanai T."/>
            <person name="Matsumi R."/>
            <person name="Fujiwara S."/>
            <person name="Imanaka T."/>
        </authorList>
    </citation>
    <scope>NUCLEOTIDE SEQUENCE [LARGE SCALE GENOMIC DNA]</scope>
    <source>
        <strain evidence="2">ATCC BAA-918 / JCM 12380 / KOD1</strain>
    </source>
</reference>
<sequence length="66" mass="7358">MSDLRVIVTISETGDCVFEVIGQAEATLRQIGLAVLYLEKAKRYLLDLEEAIEPDMKMVIKGEGDE</sequence>
<dbReference type="EMBL" id="AP006878">
    <property type="protein sequence ID" value="BAD85547.1"/>
    <property type="molecule type" value="Genomic_DNA"/>
</dbReference>
<evidence type="ECO:0000313" key="2">
    <source>
        <dbReference type="Proteomes" id="UP000000536"/>
    </source>
</evidence>
<dbReference type="Proteomes" id="UP000000536">
    <property type="component" value="Chromosome"/>
</dbReference>
<dbReference type="AlphaFoldDB" id="Q5JGW4"/>
<dbReference type="PATRIC" id="fig|69014.16.peg.1324"/>
<dbReference type="HOGENOM" id="CLU_2821112_0_0_2"/>
<dbReference type="InParanoid" id="Q5JGW4"/>
<keyword evidence="2" id="KW-1185">Reference proteome</keyword>
<dbReference type="STRING" id="69014.TK1358"/>
<dbReference type="EnsemblBacteria" id="BAD85547">
    <property type="protein sequence ID" value="BAD85547"/>
    <property type="gene ID" value="TK1358"/>
</dbReference>
<gene>
    <name evidence="1" type="ordered locus">TK1358</name>
</gene>
<dbReference type="GeneID" id="78447878"/>
<protein>
    <submittedName>
        <fullName evidence="1">Uncharacterized protein</fullName>
    </submittedName>
</protein>
<dbReference type="RefSeq" id="WP_011250309.1">
    <property type="nucleotide sequence ID" value="NC_006624.1"/>
</dbReference>
<organism evidence="1 2">
    <name type="scientific">Thermococcus kodakarensis (strain ATCC BAA-918 / JCM 12380 / KOD1)</name>
    <name type="common">Pyrococcus kodakaraensis (strain KOD1)</name>
    <dbReference type="NCBI Taxonomy" id="69014"/>
    <lineage>
        <taxon>Archaea</taxon>
        <taxon>Methanobacteriati</taxon>
        <taxon>Methanobacteriota</taxon>
        <taxon>Thermococci</taxon>
        <taxon>Thermococcales</taxon>
        <taxon>Thermococcaceae</taxon>
        <taxon>Thermococcus</taxon>
    </lineage>
</organism>